<name>A0AA39FK78_9HYME</name>
<reference evidence="3" key="2">
    <citation type="submission" date="2023-03" db="EMBL/GenBank/DDBJ databases">
        <authorList>
            <person name="Inwood S.N."/>
            <person name="Skelly J.G."/>
            <person name="Guhlin J."/>
            <person name="Harrop T.W.R."/>
            <person name="Goldson S.G."/>
            <person name="Dearden P.K."/>
        </authorList>
    </citation>
    <scope>NUCLEOTIDE SEQUENCE</scope>
    <source>
        <strain evidence="3">Irish</strain>
        <tissue evidence="3">Whole body</tissue>
    </source>
</reference>
<feature type="region of interest" description="Disordered" evidence="1">
    <location>
        <begin position="1269"/>
        <end position="1313"/>
    </location>
</feature>
<feature type="compositionally biased region" description="Polar residues" evidence="1">
    <location>
        <begin position="357"/>
        <end position="366"/>
    </location>
</feature>
<dbReference type="InterPro" id="IPR015216">
    <property type="entry name" value="SANTA"/>
</dbReference>
<sequence>MTSESENTFGNIQMNERYKRLKRNLKLTLIKGEEKRSADNLTSFNTSSISKDNLDISCGTYSVYSKNGSEVVSSSFNMRNVFSYQNQKKFPDNNCNINKNDNITTSTVKSGEYPLTNDVALRSLMPPPKSIGILAHSSRNSSLGAASSPMNTRLTMSGIRQTNEIASPSVISSIECPSSTNTQNTSRIIFDKETENNNVNKNFPLRDKPDRIFSKWRVMLNDKGKLIIKGTLECGKVARSKPVIRRISAISVQSIFNHIYNLNGNIYDERNELPDYVRCKFFNGFPDDWENVYQLWRNYVAHGSSINFRWPTPITDSDDEIKSGITEETLPRIIERRPRLRSDSLRNHADTNIPERSPSTINQAVPNENIPSCNQCRCSTAGSINNESTKSSKSKLQTNDNKYDDTINVAFTDKTQRQESSTSSATNFPHSEEFNSISLKDVLKEDKIKIILENMNSKNCTIEYIDKVFQMYDCFKYIFSYRPELKNETESFKSSRITADEKCSNHDFVSKKNSDTTFTKSDDARANIVCSSTEHTVGTHKDSLNDHRITSKKIANGSSDRNYKRRIHGRLMRNKYNDSKSYDNDSDYDEPLRSSRRILRSHIKRKTYRRSSIVKEKSRHQIVKSTSDDSEDNDHVPKITNSSTIPVGSNQKGNIKTSPKSIQINGNTNCHRILRDIATITKCDLQQLHQENMKRTPSQRLNRAGSMSTIGGFLKNYDSCESVTEEENQVYNVKQKPLIPNINYEKSKIDEKTHLRDQFNSQNKYTNYDSSVSFTEDEYVKVNREMRNEGQVLQGVDHLQHLQQTEKTIKSKTNQSSSTSQMHERKNFVQSLINIPEVDEKFQVTSERAQKKSSPDKYKNDKIILNDDKENRLINDDENQNEINQSFINCRELEMNDEIVKVQAERKLDSAEKKMKPAIIRLEKASIDIKLFKGAQSQKLPMPHIELPKENVDPSMAIELLHSSKSLNDRKRVENPSSVLSTPVAQSKSMSNLNEFKTGEIHVNNDRTRNKRFNNVKDDKVSSERGVYGSENNPKRLTAWVPRVLHKSDTDYGLIFEGKLLNEADHILQRKFSTDFIHKRISLKIIKTESNEFFELVGDLTDIKHSMPKELQKLCFNGCPSKISQFCQKWKKLLSDCENPSEELMNESKNIQDMPMSSRGRRILPPLCYWAGERVALKDNQTVYSPGNSLSSSRLCTDTLPMQYESSDTFKSGVTKTKNTPILKKINSAADVQIKDKNSDGNKEKEENIELNIVEQQLPTLRSRIARATRKNQVETATQQTESSKRQLTRQLNENLTDSDHNYLPPTSKKRRQKINNPEINIKNEMRKLESQRKQASKISAPTTAHSIDTDVEKNRKYISSINAKNNEESKTQILKNNAYDTITYVLKQSFNRDCELSDDPVTDF</sequence>
<reference evidence="3" key="1">
    <citation type="journal article" date="2023" name="bioRxiv">
        <title>Scaffold-level genome assemblies of two parasitoid biocontrol wasps reveal the parthenogenesis mechanism and an associated novel virus.</title>
        <authorList>
            <person name="Inwood S."/>
            <person name="Skelly J."/>
            <person name="Guhlin J."/>
            <person name="Harrop T."/>
            <person name="Goldson S."/>
            <person name="Dearden P."/>
        </authorList>
    </citation>
    <scope>NUCLEOTIDE SEQUENCE</scope>
    <source>
        <strain evidence="3">Irish</strain>
        <tissue evidence="3">Whole body</tissue>
    </source>
</reference>
<comment type="caution">
    <text evidence="3">The sequence shown here is derived from an EMBL/GenBank/DDBJ whole genome shotgun (WGS) entry which is preliminary data.</text>
</comment>
<feature type="compositionally biased region" description="Basic and acidic residues" evidence="1">
    <location>
        <begin position="336"/>
        <end position="349"/>
    </location>
</feature>
<feature type="region of interest" description="Disordered" evidence="1">
    <location>
        <begin position="336"/>
        <end position="366"/>
    </location>
</feature>
<evidence type="ECO:0000259" key="2">
    <source>
        <dbReference type="Pfam" id="PF09133"/>
    </source>
</evidence>
<feature type="domain" description="SANTA" evidence="2">
    <location>
        <begin position="214"/>
        <end position="291"/>
    </location>
</feature>
<gene>
    <name evidence="3" type="ORF">PV328_008736</name>
</gene>
<organism evidence="3 4">
    <name type="scientific">Microctonus aethiopoides</name>
    <dbReference type="NCBI Taxonomy" id="144406"/>
    <lineage>
        <taxon>Eukaryota</taxon>
        <taxon>Metazoa</taxon>
        <taxon>Ecdysozoa</taxon>
        <taxon>Arthropoda</taxon>
        <taxon>Hexapoda</taxon>
        <taxon>Insecta</taxon>
        <taxon>Pterygota</taxon>
        <taxon>Neoptera</taxon>
        <taxon>Endopterygota</taxon>
        <taxon>Hymenoptera</taxon>
        <taxon>Apocrita</taxon>
        <taxon>Ichneumonoidea</taxon>
        <taxon>Braconidae</taxon>
        <taxon>Euphorinae</taxon>
        <taxon>Microctonus</taxon>
    </lineage>
</organism>
<accession>A0AA39FK78</accession>
<dbReference type="Proteomes" id="UP001168990">
    <property type="component" value="Unassembled WGS sequence"/>
</dbReference>
<feature type="region of interest" description="Disordered" evidence="1">
    <location>
        <begin position="609"/>
        <end position="660"/>
    </location>
</feature>
<feature type="domain" description="SANTA" evidence="2">
    <location>
        <begin position="1037"/>
        <end position="1122"/>
    </location>
</feature>
<evidence type="ECO:0000313" key="4">
    <source>
        <dbReference type="Proteomes" id="UP001168990"/>
    </source>
</evidence>
<protein>
    <recommendedName>
        <fullName evidence="2">SANTA domain-containing protein</fullName>
    </recommendedName>
</protein>
<evidence type="ECO:0000313" key="3">
    <source>
        <dbReference type="EMBL" id="KAK0170960.1"/>
    </source>
</evidence>
<dbReference type="EMBL" id="JAQQBS010000003">
    <property type="protein sequence ID" value="KAK0170960.1"/>
    <property type="molecule type" value="Genomic_DNA"/>
</dbReference>
<keyword evidence="4" id="KW-1185">Reference proteome</keyword>
<feature type="region of interest" description="Disordered" evidence="1">
    <location>
        <begin position="572"/>
        <end position="591"/>
    </location>
</feature>
<feature type="compositionally biased region" description="Polar residues" evidence="1">
    <location>
        <begin position="639"/>
        <end position="660"/>
    </location>
</feature>
<dbReference type="Pfam" id="PF09133">
    <property type="entry name" value="SANTA"/>
    <property type="match status" value="2"/>
</dbReference>
<proteinExistence type="predicted"/>
<evidence type="ECO:0000256" key="1">
    <source>
        <dbReference type="SAM" id="MobiDB-lite"/>
    </source>
</evidence>